<accession>A0A8B6Z6W9</accession>
<evidence type="ECO:0000256" key="6">
    <source>
        <dbReference type="ARBA" id="ARBA00023004"/>
    </source>
</evidence>
<dbReference type="GO" id="GO:0046872">
    <property type="term" value="F:metal ion binding"/>
    <property type="evidence" value="ECO:0007669"/>
    <property type="project" value="UniProtKB-KW"/>
</dbReference>
<keyword evidence="7" id="KW-0411">Iron-sulfur</keyword>
<dbReference type="KEGG" id="ame:100578483"/>
<keyword evidence="3" id="KW-0639">Primosome</keyword>
<dbReference type="Proteomes" id="UP000005203">
    <property type="component" value="Linkage group LG7"/>
</dbReference>
<dbReference type="EnsemblMetazoa" id="XM_006568379">
    <property type="protein sequence ID" value="XP_006568442"/>
    <property type="gene ID" value="LOC100578483"/>
</dbReference>
<dbReference type="RefSeq" id="XP_006568442.1">
    <property type="nucleotide sequence ID" value="XM_006568379.2"/>
</dbReference>
<evidence type="ECO:0000256" key="7">
    <source>
        <dbReference type="ARBA" id="ARBA00023014"/>
    </source>
</evidence>
<evidence type="ECO:0000313" key="9">
    <source>
        <dbReference type="EnsemblMetazoa" id="XP_006568442"/>
    </source>
</evidence>
<keyword evidence="2" id="KW-0004">4Fe-4S</keyword>
<evidence type="ECO:0000256" key="4">
    <source>
        <dbReference type="ARBA" id="ARBA00022705"/>
    </source>
</evidence>
<keyword evidence="10" id="KW-1185">Reference proteome</keyword>
<organism evidence="9">
    <name type="scientific">Apis mellifera</name>
    <name type="common">Honeybee</name>
    <dbReference type="NCBI Taxonomy" id="7460"/>
    <lineage>
        <taxon>Eukaryota</taxon>
        <taxon>Metazoa</taxon>
        <taxon>Ecdysozoa</taxon>
        <taxon>Arthropoda</taxon>
        <taxon>Hexapoda</taxon>
        <taxon>Insecta</taxon>
        <taxon>Pterygota</taxon>
        <taxon>Neoptera</taxon>
        <taxon>Endopterygota</taxon>
        <taxon>Hymenoptera</taxon>
        <taxon>Apocrita</taxon>
        <taxon>Aculeata</taxon>
        <taxon>Apoidea</taxon>
        <taxon>Anthophila</taxon>
        <taxon>Apidae</taxon>
        <taxon>Apis</taxon>
    </lineage>
</organism>
<dbReference type="OrthoDB" id="421393at2759"/>
<dbReference type="PANTHER" id="PTHR10537">
    <property type="entry name" value="DNA PRIMASE LARGE SUBUNIT"/>
    <property type="match status" value="1"/>
</dbReference>
<dbReference type="GO" id="GO:0051539">
    <property type="term" value="F:4 iron, 4 sulfur cluster binding"/>
    <property type="evidence" value="ECO:0007669"/>
    <property type="project" value="UniProtKB-KW"/>
</dbReference>
<name>A0A7M7GWP6_APIME</name>
<dbReference type="InterPro" id="IPR058560">
    <property type="entry name" value="DNA_primase_C"/>
</dbReference>
<dbReference type="GO" id="GO:0006270">
    <property type="term" value="P:DNA replication initiation"/>
    <property type="evidence" value="ECO:0007669"/>
    <property type="project" value="TreeGrafter"/>
</dbReference>
<evidence type="ECO:0000256" key="2">
    <source>
        <dbReference type="ARBA" id="ARBA00022485"/>
    </source>
</evidence>
<reference evidence="9" key="1">
    <citation type="submission" date="2021-01" db="UniProtKB">
        <authorList>
            <consortium name="EnsemblMetazoa"/>
        </authorList>
    </citation>
    <scope>IDENTIFICATION</scope>
    <source>
        <strain evidence="9">DH4</strain>
    </source>
</reference>
<dbReference type="InterPro" id="IPR007238">
    <property type="entry name" value="DNA_primase_lsu_euk/arc"/>
</dbReference>
<evidence type="ECO:0000313" key="11">
    <source>
        <dbReference type="RefSeq" id="XP_006568442.1"/>
    </source>
</evidence>
<keyword evidence="5" id="KW-0479">Metal-binding</keyword>
<dbReference type="Pfam" id="PF26466">
    <property type="entry name" value="DNA_primase_lrg_N"/>
    <property type="match status" value="1"/>
</dbReference>
<evidence type="ECO:0000256" key="5">
    <source>
        <dbReference type="ARBA" id="ARBA00022723"/>
    </source>
</evidence>
<sequence length="424" mass="50581">MFYIKAPTGQISFHILEKCVLDRLEYLQLLYENKNHEFNGDFEYLLENSAYDKIGHFILRLLASVSEKLYNYWIAKEILFFQTRLNYILPRQLHKLFRSILCQLGEFTDKKKLINKTLNDICIFFLKPLVFKHLVSKNHTKNCNLYKIKVRFEVIPDLITKRKLDLNDGYITIYCSKWKKLFKSLFCTYITKQVICMKAKAQYIINQDTRLNYLYYKIHSKIFKENCQTSIKYRYITKENIDKEVKNFPLCMQHLHIKLRKTHRLSHYARLYYSLFLKDGGMQLEDAINYWKEEYSKPHTCSSTCSHNWQMNERKFIYSIRHFYGLEGSKKNYKSPTCEMMCMSASSSVYEGGCPFKNFDINILKNLLCLSLSNDHITKVLNAISSQNPQIACAEFFKILNQRNKSNIIINSPLQYYFKMINQI</sequence>
<keyword evidence="6" id="KW-0408">Iron</keyword>
<keyword evidence="4" id="KW-0235">DNA replication</keyword>
<proteinExistence type="predicted"/>
<gene>
    <name evidence="11" type="primary">LOC100578483</name>
</gene>
<evidence type="ECO:0000313" key="10">
    <source>
        <dbReference type="Proteomes" id="UP000005203"/>
    </source>
</evidence>
<protein>
    <submittedName>
        <fullName evidence="11">Probable DNA primase large subunit</fullName>
    </submittedName>
</protein>
<dbReference type="AlphaFoldDB" id="A0A7M7GWP6"/>
<dbReference type="GO" id="GO:0005658">
    <property type="term" value="C:alpha DNA polymerase:primase complex"/>
    <property type="evidence" value="ECO:0007669"/>
    <property type="project" value="TreeGrafter"/>
</dbReference>
<feature type="domain" description="DNA primase large subunit C-terminal" evidence="8">
    <location>
        <begin position="246"/>
        <end position="417"/>
    </location>
</feature>
<comment type="cofactor">
    <cofactor evidence="1">
        <name>[4Fe-4S] cluster</name>
        <dbReference type="ChEBI" id="CHEBI:49883"/>
    </cofactor>
</comment>
<dbReference type="GO" id="GO:0006269">
    <property type="term" value="P:DNA replication, synthesis of primer"/>
    <property type="evidence" value="ECO:0007669"/>
    <property type="project" value="UniProtKB-KW"/>
</dbReference>
<dbReference type="Gene3D" id="1.20.930.80">
    <property type="match status" value="1"/>
</dbReference>
<evidence type="ECO:0000256" key="3">
    <source>
        <dbReference type="ARBA" id="ARBA00022515"/>
    </source>
</evidence>
<accession>A0A7M7GWP6</accession>
<evidence type="ECO:0000256" key="1">
    <source>
        <dbReference type="ARBA" id="ARBA00001966"/>
    </source>
</evidence>
<dbReference type="Pfam" id="PF04104">
    <property type="entry name" value="DNA_primase_lrg"/>
    <property type="match status" value="1"/>
</dbReference>
<dbReference type="GeneID" id="100578483"/>
<reference evidence="11" key="2">
    <citation type="submission" date="2025-04" db="UniProtKB">
        <authorList>
            <consortium name="RefSeq"/>
        </authorList>
    </citation>
    <scope>IDENTIFICATION</scope>
    <source>
        <strain evidence="11">DH4</strain>
        <tissue evidence="11">Whole body</tissue>
    </source>
</reference>
<dbReference type="PANTHER" id="PTHR10537:SF4">
    <property type="entry name" value="DNA PRIMASE LARGE SUBUNIT"/>
    <property type="match status" value="1"/>
</dbReference>
<evidence type="ECO:0000259" key="8">
    <source>
        <dbReference type="Pfam" id="PF04104"/>
    </source>
</evidence>